<reference evidence="3 4" key="1">
    <citation type="journal article" date="2019" name="Int. J. Syst. Evol. Microbiol.">
        <title>The Global Catalogue of Microorganisms (GCM) 10K type strain sequencing project: providing services to taxonomists for standard genome sequencing and annotation.</title>
        <authorList>
            <consortium name="The Broad Institute Genomics Platform"/>
            <consortium name="The Broad Institute Genome Sequencing Center for Infectious Disease"/>
            <person name="Wu L."/>
            <person name="Ma J."/>
        </authorList>
    </citation>
    <scope>NUCLEOTIDE SEQUENCE [LARGE SCALE GENOMIC DNA]</scope>
    <source>
        <strain evidence="3 4">JCM 5052</strain>
    </source>
</reference>
<keyword evidence="2" id="KW-0732">Signal</keyword>
<dbReference type="EMBL" id="BAAABZ010000075">
    <property type="protein sequence ID" value="GAA0560803.1"/>
    <property type="molecule type" value="Genomic_DNA"/>
</dbReference>
<dbReference type="Proteomes" id="UP001501576">
    <property type="component" value="Unassembled WGS sequence"/>
</dbReference>
<proteinExistence type="predicted"/>
<evidence type="ECO:0000256" key="1">
    <source>
        <dbReference type="SAM" id="MobiDB-lite"/>
    </source>
</evidence>
<feature type="region of interest" description="Disordered" evidence="1">
    <location>
        <begin position="31"/>
        <end position="51"/>
    </location>
</feature>
<gene>
    <name evidence="3" type="ORF">GCM10010390_73860</name>
</gene>
<organism evidence="3 4">
    <name type="scientific">Streptomyces mordarskii</name>
    <dbReference type="NCBI Taxonomy" id="1226758"/>
    <lineage>
        <taxon>Bacteria</taxon>
        <taxon>Bacillati</taxon>
        <taxon>Actinomycetota</taxon>
        <taxon>Actinomycetes</taxon>
        <taxon>Kitasatosporales</taxon>
        <taxon>Streptomycetaceae</taxon>
        <taxon>Streptomyces</taxon>
    </lineage>
</organism>
<name>A0ABN1E7R7_9ACTN</name>
<evidence type="ECO:0000313" key="4">
    <source>
        <dbReference type="Proteomes" id="UP001501576"/>
    </source>
</evidence>
<feature type="signal peptide" evidence="2">
    <location>
        <begin position="1"/>
        <end position="18"/>
    </location>
</feature>
<accession>A0ABN1E7R7</accession>
<protein>
    <submittedName>
        <fullName evidence="3">Uncharacterized protein</fullName>
    </submittedName>
</protein>
<feature type="chain" id="PRO_5047083218" evidence="2">
    <location>
        <begin position="19"/>
        <end position="51"/>
    </location>
</feature>
<keyword evidence="4" id="KW-1185">Reference proteome</keyword>
<evidence type="ECO:0000313" key="3">
    <source>
        <dbReference type="EMBL" id="GAA0560803.1"/>
    </source>
</evidence>
<comment type="caution">
    <text evidence="3">The sequence shown here is derived from an EMBL/GenBank/DDBJ whole genome shotgun (WGS) entry which is preliminary data.</text>
</comment>
<sequence length="51" mass="5440">MVRAVVAVLVFIAMLASASPPGPDHDRHCAKLPEPGHPGRTLTRMSDYGIT</sequence>
<evidence type="ECO:0000256" key="2">
    <source>
        <dbReference type="SAM" id="SignalP"/>
    </source>
</evidence>